<dbReference type="AlphaFoldDB" id="A0A9W5YDI6"/>
<dbReference type="Proteomes" id="UP001144256">
    <property type="component" value="Unassembled WGS sequence"/>
</dbReference>
<keyword evidence="3" id="KW-1185">Reference proteome</keyword>
<accession>A0A9W5YDI6</accession>
<protein>
    <recommendedName>
        <fullName evidence="1">Ribbon-helix-helix protein CopG domain-containing protein</fullName>
    </recommendedName>
</protein>
<dbReference type="Pfam" id="PF01402">
    <property type="entry name" value="RHH_1"/>
    <property type="match status" value="1"/>
</dbReference>
<comment type="caution">
    <text evidence="2">The sequence shown here is derived from an EMBL/GenBank/DDBJ whole genome shotgun (WGS) entry which is preliminary data.</text>
</comment>
<dbReference type="EMBL" id="BRLB01000006">
    <property type="protein sequence ID" value="GKX29934.1"/>
    <property type="molecule type" value="Genomic_DNA"/>
</dbReference>
<feature type="domain" description="Ribbon-helix-helix protein CopG" evidence="1">
    <location>
        <begin position="19"/>
        <end position="47"/>
    </location>
</feature>
<dbReference type="InterPro" id="IPR002145">
    <property type="entry name" value="CopG"/>
</dbReference>
<organism evidence="2 3">
    <name type="scientific">Vallitalea longa</name>
    <dbReference type="NCBI Taxonomy" id="2936439"/>
    <lineage>
        <taxon>Bacteria</taxon>
        <taxon>Bacillati</taxon>
        <taxon>Bacillota</taxon>
        <taxon>Clostridia</taxon>
        <taxon>Lachnospirales</taxon>
        <taxon>Vallitaleaceae</taxon>
        <taxon>Vallitalea</taxon>
    </lineage>
</organism>
<dbReference type="RefSeq" id="WP_281815708.1">
    <property type="nucleotide sequence ID" value="NZ_BRLB01000006.1"/>
</dbReference>
<proteinExistence type="predicted"/>
<evidence type="ECO:0000259" key="1">
    <source>
        <dbReference type="Pfam" id="PF01402"/>
    </source>
</evidence>
<evidence type="ECO:0000313" key="3">
    <source>
        <dbReference type="Proteomes" id="UP001144256"/>
    </source>
</evidence>
<evidence type="ECO:0000313" key="2">
    <source>
        <dbReference type="EMBL" id="GKX29934.1"/>
    </source>
</evidence>
<sequence length="60" mass="6923">MSPKKMGRPHSENPKNIKLQIRVDQDTMDMLDECAERLNSNRSDVVRKGIKKIADDLEVK</sequence>
<dbReference type="GO" id="GO:0006355">
    <property type="term" value="P:regulation of DNA-templated transcription"/>
    <property type="evidence" value="ECO:0007669"/>
    <property type="project" value="InterPro"/>
</dbReference>
<reference evidence="2" key="1">
    <citation type="submission" date="2022-06" db="EMBL/GenBank/DDBJ databases">
        <title>Vallitalea longa sp. nov., an anaerobic bacterium isolated from marine sediment.</title>
        <authorList>
            <person name="Hirano S."/>
            <person name="Terahara T."/>
            <person name="Mori K."/>
            <person name="Hamada M."/>
            <person name="Matsumoto R."/>
            <person name="Kobayashi T."/>
        </authorList>
    </citation>
    <scope>NUCLEOTIDE SEQUENCE</scope>
    <source>
        <strain evidence="2">SH18-1</strain>
    </source>
</reference>
<gene>
    <name evidence="2" type="ORF">SH1V18_24140</name>
</gene>
<name>A0A9W5YDI6_9FIRM</name>